<sequence>MSGASESGATAVTRTKDGIPCWSGEAATCVQYEEASLLWEQSLTWEKRYTAGPKLVQELTGAARRFVAGQSAGWVAYRGGVRVLMDHLRRALGKPRVNEVTDLLATYFKGTRRKANESMNEYITRKTEAYMRASQALKRVQPHYERDDQGRPGGTWTSSRRSSYEAPTSWSRQWTPANEEPAAAAGEAEASTEATDTPAGERDQWSGQWSTWGPTSWSSYSWQWRGSWGYPGDWGDRSSSGGSVLGETSTGLPELLPAFIQGWYLLADSNLDHAEKNIVLTALGGDFTPQKVAQELRNQFPEGEVRRRDQRRYQSYIGEAAEVSEDEEGDAMGFSLQELTEGGMTEEGIAMVVDCEETAREALAALHQAKRTLKEARQKQHFVKQSRRYYQGGSSSTSSTAPRARDDSNIDCLRCGKRGHRAANCPMKPLAAQAEATTDGDDNGRQQAPFVCYSDTAPGTTDFSETYNMHDISDSLFDNAACLAGFAQSQESEAAWSVTAAGTGLTTSGAVAAGMCVVDGGATQTVGSVAAVEAILNQNKKKHGSSRLTSVSTSNPPTFSFGNSTENKCLSTASLQVSAGAVIDFQAVGDLGTSFFPLLRIYANLVAAILVLKQTPSVTHLLATFAMDNMTKGELVLHLRSLGEEPPRGWTRMELRQRLADMAEQGEVAIETGKKAKTALQNAVVDLNRASQRKATLVAHVKETYGLKVGPNDTIAIIQKNCMNHLIRTIEAEDEDVMGFGKYAAKTYIHVLETDAQYCEWAKTTSREDSCSCYLRRFVTWMENRTTMEMEPKKKIVVVKKKGTKMSSGYTEEKPPPVTQPSTSMSSSSSSTAVVETAVAQLAQMVATLTEEVKTMKADRPDKTRKVPTKHDEEMPNQVGSHVTVELAEKSEAWRLVCEALSMEGEGSEVVQATSQGAGLSCAFRSASIEDWCDRHQIFLDIVPGEAHWKIGACENAIKGVKEVMQKLCLQDEDISAEEALAEAVLVFNQKDLIRGFSPAQHLLGQAPDNTGRFIPGCSEIPPGLMVEDPMGSLRDQ</sequence>
<feature type="compositionally biased region" description="Low complexity" evidence="2">
    <location>
        <begin position="175"/>
        <end position="198"/>
    </location>
</feature>
<dbReference type="EMBL" id="LSRX01000540">
    <property type="protein sequence ID" value="OLP94486.1"/>
    <property type="molecule type" value="Genomic_DNA"/>
</dbReference>
<accession>A0A1Q9DH42</accession>
<protein>
    <recommendedName>
        <fullName evidence="3">CCHC-type domain-containing protein</fullName>
    </recommendedName>
</protein>
<keyword evidence="5" id="KW-1185">Reference proteome</keyword>
<feature type="compositionally biased region" description="Polar residues" evidence="2">
    <location>
        <begin position="155"/>
        <end position="174"/>
    </location>
</feature>
<dbReference type="Proteomes" id="UP000186817">
    <property type="component" value="Unassembled WGS sequence"/>
</dbReference>
<dbReference type="OrthoDB" id="435890at2759"/>
<reference evidence="4 5" key="1">
    <citation type="submission" date="2016-02" db="EMBL/GenBank/DDBJ databases">
        <title>Genome analysis of coral dinoflagellate symbionts highlights evolutionary adaptations to a symbiotic lifestyle.</title>
        <authorList>
            <person name="Aranda M."/>
            <person name="Li Y."/>
            <person name="Liew Y.J."/>
            <person name="Baumgarten S."/>
            <person name="Simakov O."/>
            <person name="Wilson M."/>
            <person name="Piel J."/>
            <person name="Ashoor H."/>
            <person name="Bougouffa S."/>
            <person name="Bajic V.B."/>
            <person name="Ryu T."/>
            <person name="Ravasi T."/>
            <person name="Bayer T."/>
            <person name="Micklem G."/>
            <person name="Kim H."/>
            <person name="Bhak J."/>
            <person name="Lajeunesse T.C."/>
            <person name="Voolstra C.R."/>
        </authorList>
    </citation>
    <scope>NUCLEOTIDE SEQUENCE [LARGE SCALE GENOMIC DNA]</scope>
    <source>
        <strain evidence="4 5">CCMP2467</strain>
    </source>
</reference>
<name>A0A1Q9DH42_SYMMI</name>
<evidence type="ECO:0000313" key="5">
    <source>
        <dbReference type="Proteomes" id="UP000186817"/>
    </source>
</evidence>
<keyword evidence="1" id="KW-0479">Metal-binding</keyword>
<feature type="compositionally biased region" description="Low complexity" evidence="2">
    <location>
        <begin position="388"/>
        <end position="400"/>
    </location>
</feature>
<feature type="domain" description="CCHC-type" evidence="3">
    <location>
        <begin position="412"/>
        <end position="426"/>
    </location>
</feature>
<feature type="region of interest" description="Disordered" evidence="2">
    <location>
        <begin position="805"/>
        <end position="830"/>
    </location>
</feature>
<evidence type="ECO:0000256" key="1">
    <source>
        <dbReference type="PROSITE-ProRule" id="PRU00047"/>
    </source>
</evidence>
<dbReference type="GO" id="GO:0003676">
    <property type="term" value="F:nucleic acid binding"/>
    <property type="evidence" value="ECO:0007669"/>
    <property type="project" value="InterPro"/>
</dbReference>
<dbReference type="PROSITE" id="PS50158">
    <property type="entry name" value="ZF_CCHC"/>
    <property type="match status" value="1"/>
</dbReference>
<organism evidence="4 5">
    <name type="scientific">Symbiodinium microadriaticum</name>
    <name type="common">Dinoflagellate</name>
    <name type="synonym">Zooxanthella microadriatica</name>
    <dbReference type="NCBI Taxonomy" id="2951"/>
    <lineage>
        <taxon>Eukaryota</taxon>
        <taxon>Sar</taxon>
        <taxon>Alveolata</taxon>
        <taxon>Dinophyceae</taxon>
        <taxon>Suessiales</taxon>
        <taxon>Symbiodiniaceae</taxon>
        <taxon>Symbiodinium</taxon>
    </lineage>
</organism>
<evidence type="ECO:0000256" key="2">
    <source>
        <dbReference type="SAM" id="MobiDB-lite"/>
    </source>
</evidence>
<feature type="region of interest" description="Disordered" evidence="2">
    <location>
        <begin position="853"/>
        <end position="878"/>
    </location>
</feature>
<keyword evidence="1" id="KW-0862">Zinc</keyword>
<dbReference type="AlphaFoldDB" id="A0A1Q9DH42"/>
<evidence type="ECO:0000313" key="4">
    <source>
        <dbReference type="EMBL" id="OLP94486.1"/>
    </source>
</evidence>
<feature type="compositionally biased region" description="Low complexity" evidence="2">
    <location>
        <begin position="820"/>
        <end position="830"/>
    </location>
</feature>
<dbReference type="SMART" id="SM00343">
    <property type="entry name" value="ZnF_C2HC"/>
    <property type="match status" value="1"/>
</dbReference>
<dbReference type="InterPro" id="IPR001878">
    <property type="entry name" value="Znf_CCHC"/>
</dbReference>
<gene>
    <name evidence="4" type="ORF">AK812_SmicGene23511</name>
</gene>
<feature type="region of interest" description="Disordered" evidence="2">
    <location>
        <begin position="376"/>
        <end position="410"/>
    </location>
</feature>
<feature type="compositionally biased region" description="Basic and acidic residues" evidence="2">
    <location>
        <begin position="853"/>
        <end position="874"/>
    </location>
</feature>
<proteinExistence type="predicted"/>
<comment type="caution">
    <text evidence="4">The sequence shown here is derived from an EMBL/GenBank/DDBJ whole genome shotgun (WGS) entry which is preliminary data.</text>
</comment>
<dbReference type="SUPFAM" id="SSF57756">
    <property type="entry name" value="Retrovirus zinc finger-like domains"/>
    <property type="match status" value="1"/>
</dbReference>
<feature type="compositionally biased region" description="Polar residues" evidence="2">
    <location>
        <begin position="205"/>
        <end position="215"/>
    </location>
</feature>
<dbReference type="InterPro" id="IPR036875">
    <property type="entry name" value="Znf_CCHC_sf"/>
</dbReference>
<dbReference type="InterPro" id="IPR036397">
    <property type="entry name" value="RNaseH_sf"/>
</dbReference>
<dbReference type="Gene3D" id="3.30.420.10">
    <property type="entry name" value="Ribonuclease H-like superfamily/Ribonuclease H"/>
    <property type="match status" value="1"/>
</dbReference>
<evidence type="ECO:0000259" key="3">
    <source>
        <dbReference type="PROSITE" id="PS50158"/>
    </source>
</evidence>
<feature type="region of interest" description="Disordered" evidence="2">
    <location>
        <begin position="139"/>
        <end position="215"/>
    </location>
</feature>
<keyword evidence="1" id="KW-0863">Zinc-finger</keyword>
<dbReference type="GO" id="GO:0008270">
    <property type="term" value="F:zinc ion binding"/>
    <property type="evidence" value="ECO:0007669"/>
    <property type="project" value="UniProtKB-KW"/>
</dbReference>